<dbReference type="AlphaFoldDB" id="A0AAN6RS27"/>
<feature type="region of interest" description="Disordered" evidence="7">
    <location>
        <begin position="427"/>
        <end position="454"/>
    </location>
</feature>
<keyword evidence="10" id="KW-1185">Reference proteome</keyword>
<evidence type="ECO:0000256" key="1">
    <source>
        <dbReference type="ARBA" id="ARBA00004123"/>
    </source>
</evidence>
<keyword evidence="5 6" id="KW-0539">Nucleus</keyword>
<feature type="compositionally biased region" description="Low complexity" evidence="7">
    <location>
        <begin position="179"/>
        <end position="190"/>
    </location>
</feature>
<keyword evidence="3 6" id="KW-0238">DNA-binding</keyword>
<feature type="compositionally biased region" description="Low complexity" evidence="7">
    <location>
        <begin position="440"/>
        <end position="454"/>
    </location>
</feature>
<feature type="compositionally biased region" description="Low complexity" evidence="7">
    <location>
        <begin position="64"/>
        <end position="86"/>
    </location>
</feature>
<comment type="subcellular location">
    <subcellularLocation>
        <location evidence="1 6">Nucleus</location>
    </subcellularLocation>
</comment>
<dbReference type="Gene3D" id="1.10.10.10">
    <property type="entry name" value="Winged helix-like DNA-binding domain superfamily/Winged helix DNA-binding domain"/>
    <property type="match status" value="1"/>
</dbReference>
<evidence type="ECO:0000256" key="4">
    <source>
        <dbReference type="ARBA" id="ARBA00023163"/>
    </source>
</evidence>
<dbReference type="GO" id="GO:0005634">
    <property type="term" value="C:nucleus"/>
    <property type="evidence" value="ECO:0007669"/>
    <property type="project" value="UniProtKB-SubCell"/>
</dbReference>
<comment type="caution">
    <text evidence="9">The sequence shown here is derived from an EMBL/GenBank/DDBJ whole genome shotgun (WGS) entry which is preliminary data.</text>
</comment>
<dbReference type="InterPro" id="IPR030456">
    <property type="entry name" value="TF_fork_head_CS_2"/>
</dbReference>
<keyword evidence="4" id="KW-0804">Transcription</keyword>
<feature type="region of interest" description="Disordered" evidence="7">
    <location>
        <begin position="294"/>
        <end position="323"/>
    </location>
</feature>
<evidence type="ECO:0000256" key="7">
    <source>
        <dbReference type="SAM" id="MobiDB-lite"/>
    </source>
</evidence>
<proteinExistence type="predicted"/>
<evidence type="ECO:0000256" key="5">
    <source>
        <dbReference type="ARBA" id="ARBA00023242"/>
    </source>
</evidence>
<reference evidence="9" key="2">
    <citation type="submission" date="2023-05" db="EMBL/GenBank/DDBJ databases">
        <authorList>
            <consortium name="Lawrence Berkeley National Laboratory"/>
            <person name="Steindorff A."/>
            <person name="Hensen N."/>
            <person name="Bonometti L."/>
            <person name="Westerberg I."/>
            <person name="Brannstrom I.O."/>
            <person name="Guillou S."/>
            <person name="Cros-Aarteil S."/>
            <person name="Calhoun S."/>
            <person name="Haridas S."/>
            <person name="Kuo A."/>
            <person name="Mondo S."/>
            <person name="Pangilinan J."/>
            <person name="Riley R."/>
            <person name="Labutti K."/>
            <person name="Andreopoulos B."/>
            <person name="Lipzen A."/>
            <person name="Chen C."/>
            <person name="Yanf M."/>
            <person name="Daum C."/>
            <person name="Ng V."/>
            <person name="Clum A."/>
            <person name="Ohm R."/>
            <person name="Martin F."/>
            <person name="Silar P."/>
            <person name="Natvig D."/>
            <person name="Lalanne C."/>
            <person name="Gautier V."/>
            <person name="Ament-Velasquez S.L."/>
            <person name="Kruys A."/>
            <person name="Hutchinson M.I."/>
            <person name="Powell A.J."/>
            <person name="Barry K."/>
            <person name="Miller A.N."/>
            <person name="Grigoriev I.V."/>
            <person name="Debuchy R."/>
            <person name="Gladieux P."/>
            <person name="Thoren M.H."/>
            <person name="Johannesson H."/>
        </authorList>
    </citation>
    <scope>NUCLEOTIDE SEQUENCE</scope>
    <source>
        <strain evidence="9">CBS 103.79</strain>
    </source>
</reference>
<feature type="region of interest" description="Disordered" evidence="7">
    <location>
        <begin position="340"/>
        <end position="408"/>
    </location>
</feature>
<dbReference type="GO" id="GO:0000981">
    <property type="term" value="F:DNA-binding transcription factor activity, RNA polymerase II-specific"/>
    <property type="evidence" value="ECO:0007669"/>
    <property type="project" value="TreeGrafter"/>
</dbReference>
<gene>
    <name evidence="9" type="ORF">C8A05DRAFT_36294</name>
</gene>
<evidence type="ECO:0000256" key="3">
    <source>
        <dbReference type="ARBA" id="ARBA00023125"/>
    </source>
</evidence>
<dbReference type="PROSITE" id="PS50039">
    <property type="entry name" value="FORK_HEAD_3"/>
    <property type="match status" value="1"/>
</dbReference>
<feature type="region of interest" description="Disordered" evidence="7">
    <location>
        <begin position="145"/>
        <end position="205"/>
    </location>
</feature>
<evidence type="ECO:0000259" key="8">
    <source>
        <dbReference type="PROSITE" id="PS50039"/>
    </source>
</evidence>
<dbReference type="PRINTS" id="PR00053">
    <property type="entry name" value="FORKHEAD"/>
</dbReference>
<dbReference type="InterPro" id="IPR036390">
    <property type="entry name" value="WH_DNA-bd_sf"/>
</dbReference>
<sequence length="588" mass="63323">MGTVYASPPQQVVLASASPDPAEDQLVADMNALQSLDGDKGFVPSHWMAAPTAGDESENYTLHSSPAVSSLQHASSSNSSPRSWDSPEQLGFTPWEAATERLHDGRHHGLDSQMPAYLQDHTIPATSFPSDAVGFLPTLSFEEADSAHQRARSQTEPCPISYHPSPHDGYASTPESGHPLTPCSPTLTLPMNESAASPPAGEDASLAALGDDERRDAANALLSGADSGNGKDGPSYAKLIYRAFLSTPRHAMTLQEIYQWFRENTDKGKSESKGWQNSVRHNLSMNLAFVKRERKLSMSKDGKTTPGARRGAQSGAQSGDSTKKSTEWCLEPWAVAGVQSTTRYRKDNQSRRSAARHGGALSSRGYRSYPAQHHHHHSFSSGGARRSGSTGIIGGGITSPSSRRTRQTAAGGIANALRTVAANHHNAHHPSHLHHHHAHFPYPAHHLSPSTSPYSSPFFPHHHLTTAPSTTSSATASPSATTTTIAAADAAASVEYDYADPALFPSLVRAASESAVEAHYTHHSHAHHHHHSHSQQQGYVQETHYTGYPSYAQQQPTQQYHAGVVPGVYHGEEEGHAQGWEEGYGQVY</sequence>
<dbReference type="PANTHER" id="PTHR45881:SF5">
    <property type="entry name" value="FORK-HEAD DOMAIN-CONTAINING PROTEIN"/>
    <property type="match status" value="1"/>
</dbReference>
<evidence type="ECO:0000313" key="9">
    <source>
        <dbReference type="EMBL" id="KAK3900081.1"/>
    </source>
</evidence>
<feature type="compositionally biased region" description="Low complexity" evidence="7">
    <location>
        <begin position="380"/>
        <end position="390"/>
    </location>
</feature>
<dbReference type="EMBL" id="MU855708">
    <property type="protein sequence ID" value="KAK3900081.1"/>
    <property type="molecule type" value="Genomic_DNA"/>
</dbReference>
<dbReference type="InterPro" id="IPR001766">
    <property type="entry name" value="Fork_head_dom"/>
</dbReference>
<evidence type="ECO:0000256" key="6">
    <source>
        <dbReference type="PROSITE-ProRule" id="PRU00089"/>
    </source>
</evidence>
<dbReference type="InterPro" id="IPR036388">
    <property type="entry name" value="WH-like_DNA-bd_sf"/>
</dbReference>
<feature type="compositionally biased region" description="Basic residues" evidence="7">
    <location>
        <begin position="427"/>
        <end position="439"/>
    </location>
</feature>
<evidence type="ECO:0000256" key="2">
    <source>
        <dbReference type="ARBA" id="ARBA00023015"/>
    </source>
</evidence>
<dbReference type="PROSITE" id="PS00658">
    <property type="entry name" value="FORK_HEAD_2"/>
    <property type="match status" value="1"/>
</dbReference>
<protein>
    <recommendedName>
        <fullName evidence="8">Fork-head domain-containing protein</fullName>
    </recommendedName>
</protein>
<dbReference type="GO" id="GO:0000978">
    <property type="term" value="F:RNA polymerase II cis-regulatory region sequence-specific DNA binding"/>
    <property type="evidence" value="ECO:0007669"/>
    <property type="project" value="TreeGrafter"/>
</dbReference>
<feature type="DNA-binding region" description="Fork-head" evidence="6">
    <location>
        <begin position="231"/>
        <end position="349"/>
    </location>
</feature>
<reference evidence="9" key="1">
    <citation type="journal article" date="2023" name="Mol. Phylogenet. Evol.">
        <title>Genome-scale phylogeny and comparative genomics of the fungal order Sordariales.</title>
        <authorList>
            <person name="Hensen N."/>
            <person name="Bonometti L."/>
            <person name="Westerberg I."/>
            <person name="Brannstrom I.O."/>
            <person name="Guillou S."/>
            <person name="Cros-Aarteil S."/>
            <person name="Calhoun S."/>
            <person name="Haridas S."/>
            <person name="Kuo A."/>
            <person name="Mondo S."/>
            <person name="Pangilinan J."/>
            <person name="Riley R."/>
            <person name="LaButti K."/>
            <person name="Andreopoulos B."/>
            <person name="Lipzen A."/>
            <person name="Chen C."/>
            <person name="Yan M."/>
            <person name="Daum C."/>
            <person name="Ng V."/>
            <person name="Clum A."/>
            <person name="Steindorff A."/>
            <person name="Ohm R.A."/>
            <person name="Martin F."/>
            <person name="Silar P."/>
            <person name="Natvig D.O."/>
            <person name="Lalanne C."/>
            <person name="Gautier V."/>
            <person name="Ament-Velasquez S.L."/>
            <person name="Kruys A."/>
            <person name="Hutchinson M.I."/>
            <person name="Powell A.J."/>
            <person name="Barry K."/>
            <person name="Miller A.N."/>
            <person name="Grigoriev I.V."/>
            <person name="Debuchy R."/>
            <person name="Gladieux P."/>
            <person name="Hiltunen Thoren M."/>
            <person name="Johannesson H."/>
        </authorList>
    </citation>
    <scope>NUCLEOTIDE SEQUENCE</scope>
    <source>
        <strain evidence="9">CBS 103.79</strain>
    </source>
</reference>
<keyword evidence="2" id="KW-0805">Transcription regulation</keyword>
<feature type="region of interest" description="Disordered" evidence="7">
    <location>
        <begin position="518"/>
        <end position="539"/>
    </location>
</feature>
<feature type="region of interest" description="Disordered" evidence="7">
    <location>
        <begin position="47"/>
        <end position="90"/>
    </location>
</feature>
<dbReference type="SMART" id="SM00339">
    <property type="entry name" value="FH"/>
    <property type="match status" value="1"/>
</dbReference>
<dbReference type="Pfam" id="PF00250">
    <property type="entry name" value="Forkhead"/>
    <property type="match status" value="1"/>
</dbReference>
<dbReference type="Proteomes" id="UP001303889">
    <property type="component" value="Unassembled WGS sequence"/>
</dbReference>
<feature type="domain" description="Fork-head" evidence="8">
    <location>
        <begin position="231"/>
        <end position="349"/>
    </location>
</feature>
<accession>A0AAN6RS27</accession>
<name>A0AAN6RS27_9PEZI</name>
<dbReference type="PANTHER" id="PTHR45881">
    <property type="entry name" value="CHECKPOINT SUPPRESSOR 1-LIKE, ISOFORM A-RELATED"/>
    <property type="match status" value="1"/>
</dbReference>
<feature type="compositionally biased region" description="Basic residues" evidence="7">
    <location>
        <begin position="521"/>
        <end position="533"/>
    </location>
</feature>
<evidence type="ECO:0000313" key="10">
    <source>
        <dbReference type="Proteomes" id="UP001303889"/>
    </source>
</evidence>
<dbReference type="SUPFAM" id="SSF46785">
    <property type="entry name" value="Winged helix' DNA-binding domain"/>
    <property type="match status" value="1"/>
</dbReference>
<organism evidence="9 10">
    <name type="scientific">Staphylotrichum tortipilum</name>
    <dbReference type="NCBI Taxonomy" id="2831512"/>
    <lineage>
        <taxon>Eukaryota</taxon>
        <taxon>Fungi</taxon>
        <taxon>Dikarya</taxon>
        <taxon>Ascomycota</taxon>
        <taxon>Pezizomycotina</taxon>
        <taxon>Sordariomycetes</taxon>
        <taxon>Sordariomycetidae</taxon>
        <taxon>Sordariales</taxon>
        <taxon>Chaetomiaceae</taxon>
        <taxon>Staphylotrichum</taxon>
    </lineage>
</organism>